<comment type="caution">
    <text evidence="3">The sequence shown here is derived from an EMBL/GenBank/DDBJ whole genome shotgun (WGS) entry which is preliminary data.</text>
</comment>
<keyword evidence="2" id="KW-1133">Transmembrane helix</keyword>
<feature type="region of interest" description="Disordered" evidence="1">
    <location>
        <begin position="241"/>
        <end position="300"/>
    </location>
</feature>
<keyword evidence="2" id="KW-0812">Transmembrane</keyword>
<gene>
    <name evidence="3" type="ORF">GCM10011591_29930</name>
</gene>
<sequence length="300" mass="31272">MPSSTSATSAKAVRAAGKSSPSRKKGKGNIPGKKRETPWALIGAGVAIIALIGLLAYSLVPKYLDQAAMREAQTDLKEWVPTKENPDPSTKIEGVVKTEYPAGMHVQSTQRVAYDKAPAFGGPHDSAWANCTGTVYAKPIRQENAVHSLEHGAIWITYNPDKVNADGVSTLSKFVQGREQSLMSPYPGLDSPVSVQSWGHQLKVNSVDDPRIKQFISALRANPYGAYPEVGASCSNPGFDAANPPPFDSSPYGPDAVKMDGTGAKNDAPAELGGAGGLGGALPPGVQSIPMPTGAAPAGQ</sequence>
<dbReference type="Proteomes" id="UP000612956">
    <property type="component" value="Unassembled WGS sequence"/>
</dbReference>
<organism evidence="3 4">
    <name type="scientific">Nocardia camponoti</name>
    <dbReference type="NCBI Taxonomy" id="1616106"/>
    <lineage>
        <taxon>Bacteria</taxon>
        <taxon>Bacillati</taxon>
        <taxon>Actinomycetota</taxon>
        <taxon>Actinomycetes</taxon>
        <taxon>Mycobacteriales</taxon>
        <taxon>Nocardiaceae</taxon>
        <taxon>Nocardia</taxon>
    </lineage>
</organism>
<dbReference type="InterPro" id="IPR021454">
    <property type="entry name" value="DUF3105"/>
</dbReference>
<evidence type="ECO:0008006" key="5">
    <source>
        <dbReference type="Google" id="ProtNLM"/>
    </source>
</evidence>
<reference evidence="3" key="1">
    <citation type="journal article" date="2014" name="Int. J. Syst. Evol. Microbiol.">
        <title>Complete genome sequence of Corynebacterium casei LMG S-19264T (=DSM 44701T), isolated from a smear-ripened cheese.</title>
        <authorList>
            <consortium name="US DOE Joint Genome Institute (JGI-PGF)"/>
            <person name="Walter F."/>
            <person name="Albersmeier A."/>
            <person name="Kalinowski J."/>
            <person name="Ruckert C."/>
        </authorList>
    </citation>
    <scope>NUCLEOTIDE SEQUENCE</scope>
    <source>
        <strain evidence="3">CGMCC 4.7278</strain>
    </source>
</reference>
<feature type="transmembrane region" description="Helical" evidence="2">
    <location>
        <begin position="39"/>
        <end position="60"/>
    </location>
</feature>
<evidence type="ECO:0000256" key="1">
    <source>
        <dbReference type="SAM" id="MobiDB-lite"/>
    </source>
</evidence>
<evidence type="ECO:0000313" key="4">
    <source>
        <dbReference type="Proteomes" id="UP000612956"/>
    </source>
</evidence>
<feature type="region of interest" description="Disordered" evidence="1">
    <location>
        <begin position="1"/>
        <end position="35"/>
    </location>
</feature>
<accession>A0A917QKT4</accession>
<dbReference type="RefSeq" id="WP_188829641.1">
    <property type="nucleotide sequence ID" value="NZ_BMMW01000003.1"/>
</dbReference>
<protein>
    <recommendedName>
        <fullName evidence="5">DUF3105 domain-containing protein</fullName>
    </recommendedName>
</protein>
<dbReference type="Pfam" id="PF11303">
    <property type="entry name" value="DUF3105"/>
    <property type="match status" value="1"/>
</dbReference>
<dbReference type="EMBL" id="BMMW01000003">
    <property type="protein sequence ID" value="GGK55971.1"/>
    <property type="molecule type" value="Genomic_DNA"/>
</dbReference>
<name>A0A917QKT4_9NOCA</name>
<dbReference type="AlphaFoldDB" id="A0A917QKT4"/>
<feature type="compositionally biased region" description="Gly residues" evidence="1">
    <location>
        <begin position="273"/>
        <end position="282"/>
    </location>
</feature>
<keyword evidence="4" id="KW-1185">Reference proteome</keyword>
<proteinExistence type="predicted"/>
<reference evidence="3" key="2">
    <citation type="submission" date="2020-09" db="EMBL/GenBank/DDBJ databases">
        <authorList>
            <person name="Sun Q."/>
            <person name="Zhou Y."/>
        </authorList>
    </citation>
    <scope>NUCLEOTIDE SEQUENCE</scope>
    <source>
        <strain evidence="3">CGMCC 4.7278</strain>
    </source>
</reference>
<evidence type="ECO:0000256" key="2">
    <source>
        <dbReference type="SAM" id="Phobius"/>
    </source>
</evidence>
<keyword evidence="2" id="KW-0472">Membrane</keyword>
<evidence type="ECO:0000313" key="3">
    <source>
        <dbReference type="EMBL" id="GGK55971.1"/>
    </source>
</evidence>